<dbReference type="EMBL" id="PVNH01000015">
    <property type="protein sequence ID" value="PRX43475.1"/>
    <property type="molecule type" value="Genomic_DNA"/>
</dbReference>
<dbReference type="AlphaFoldDB" id="A0A2T0LKR2"/>
<dbReference type="PANTHER" id="PTHR35568:SF1">
    <property type="entry name" value="TRANSCRIPTIONAL REGULATOR DAUR"/>
    <property type="match status" value="1"/>
</dbReference>
<dbReference type="OrthoDB" id="9796595at2"/>
<proteinExistence type="predicted"/>
<gene>
    <name evidence="3" type="ORF">B0I33_11593</name>
</gene>
<dbReference type="Pfam" id="PF13309">
    <property type="entry name" value="HTH_22"/>
    <property type="match status" value="1"/>
</dbReference>
<dbReference type="InterPro" id="IPR039445">
    <property type="entry name" value="DauR-like_HTH"/>
</dbReference>
<sequence length="223" mass="23535">MDAERDAILRALGPVADGIAATLGSFCEVVVHDFRRPERSVVAIAGSVTGRGVGGAMSEIGMGLLARGDDAADELNYVTRTRDGKLVKSSTMVLRDSTGSVFGALCVNLDLTAVTQAHGVLAELTGVTTAATVPTTTFGDDIDAVVDAVVDAHQLREGRPWAELSRAERLRLFRGLHERGVFAVRRAVPQVAARLGISRASAYNYLAEVRQESTSDGSVPQEG</sequence>
<dbReference type="Pfam" id="PF08348">
    <property type="entry name" value="PAS_6"/>
    <property type="match status" value="1"/>
</dbReference>
<comment type="caution">
    <text evidence="3">The sequence shown here is derived from an EMBL/GenBank/DDBJ whole genome shotgun (WGS) entry which is preliminary data.</text>
</comment>
<evidence type="ECO:0000259" key="2">
    <source>
        <dbReference type="Pfam" id="PF13309"/>
    </source>
</evidence>
<name>A0A2T0LKR2_9PSEU</name>
<evidence type="ECO:0000313" key="4">
    <source>
        <dbReference type="Proteomes" id="UP000238362"/>
    </source>
</evidence>
<dbReference type="InterPro" id="IPR039446">
    <property type="entry name" value="DauR-like"/>
</dbReference>
<reference evidence="3 4" key="1">
    <citation type="submission" date="2018-03" db="EMBL/GenBank/DDBJ databases">
        <title>Genomic Encyclopedia of Type Strains, Phase III (KMG-III): the genomes of soil and plant-associated and newly described type strains.</title>
        <authorList>
            <person name="Whitman W."/>
        </authorList>
    </citation>
    <scope>NUCLEOTIDE SEQUENCE [LARGE SCALE GENOMIC DNA]</scope>
    <source>
        <strain evidence="3 4">CGMCC 4.7125</strain>
    </source>
</reference>
<evidence type="ECO:0000259" key="1">
    <source>
        <dbReference type="Pfam" id="PF08348"/>
    </source>
</evidence>
<accession>A0A2T0LKR2</accession>
<dbReference type="InterPro" id="IPR013559">
    <property type="entry name" value="YheO"/>
</dbReference>
<feature type="domain" description="Transcriptional regulator DauR-like HTH" evidence="2">
    <location>
        <begin position="146"/>
        <end position="206"/>
    </location>
</feature>
<dbReference type="PANTHER" id="PTHR35568">
    <property type="entry name" value="TRANSCRIPTIONAL REGULATOR DAUR"/>
    <property type="match status" value="1"/>
</dbReference>
<protein>
    <submittedName>
        <fullName evidence="3">Putative transcriptional regulator YheO</fullName>
    </submittedName>
</protein>
<evidence type="ECO:0000313" key="3">
    <source>
        <dbReference type="EMBL" id="PRX43475.1"/>
    </source>
</evidence>
<keyword evidence="4" id="KW-1185">Reference proteome</keyword>
<dbReference type="RefSeq" id="WP_106182505.1">
    <property type="nucleotide sequence ID" value="NZ_PVNH01000015.1"/>
</dbReference>
<feature type="domain" description="YheO-like" evidence="1">
    <location>
        <begin position="9"/>
        <end position="118"/>
    </location>
</feature>
<dbReference type="Proteomes" id="UP000238362">
    <property type="component" value="Unassembled WGS sequence"/>
</dbReference>
<organism evidence="3 4">
    <name type="scientific">Prauserella shujinwangii</name>
    <dbReference type="NCBI Taxonomy" id="1453103"/>
    <lineage>
        <taxon>Bacteria</taxon>
        <taxon>Bacillati</taxon>
        <taxon>Actinomycetota</taxon>
        <taxon>Actinomycetes</taxon>
        <taxon>Pseudonocardiales</taxon>
        <taxon>Pseudonocardiaceae</taxon>
        <taxon>Prauserella</taxon>
    </lineage>
</organism>